<name>A0A0F9FQI6_9ZZZZ</name>
<feature type="non-terminal residue" evidence="1">
    <location>
        <position position="1"/>
    </location>
</feature>
<proteinExistence type="predicted"/>
<sequence>RYAMAGFALADNPRDAMLMKARITRLRPDYDFSGWTECMMRRTPAHLAQTLSQSFQAQGII</sequence>
<reference evidence="1" key="1">
    <citation type="journal article" date="2015" name="Nature">
        <title>Complex archaea that bridge the gap between prokaryotes and eukaryotes.</title>
        <authorList>
            <person name="Spang A."/>
            <person name="Saw J.H."/>
            <person name="Jorgensen S.L."/>
            <person name="Zaremba-Niedzwiedzka K."/>
            <person name="Martijn J."/>
            <person name="Lind A.E."/>
            <person name="van Eijk R."/>
            <person name="Schleper C."/>
            <person name="Guy L."/>
            <person name="Ettema T.J."/>
        </authorList>
    </citation>
    <scope>NUCLEOTIDE SEQUENCE</scope>
</reference>
<dbReference type="EMBL" id="LAZR01020552">
    <property type="protein sequence ID" value="KKL88483.1"/>
    <property type="molecule type" value="Genomic_DNA"/>
</dbReference>
<evidence type="ECO:0000313" key="1">
    <source>
        <dbReference type="EMBL" id="KKL88483.1"/>
    </source>
</evidence>
<organism evidence="1">
    <name type="scientific">marine sediment metagenome</name>
    <dbReference type="NCBI Taxonomy" id="412755"/>
    <lineage>
        <taxon>unclassified sequences</taxon>
        <taxon>metagenomes</taxon>
        <taxon>ecological metagenomes</taxon>
    </lineage>
</organism>
<protein>
    <submittedName>
        <fullName evidence="1">Uncharacterized protein</fullName>
    </submittedName>
</protein>
<accession>A0A0F9FQI6</accession>
<comment type="caution">
    <text evidence="1">The sequence shown here is derived from an EMBL/GenBank/DDBJ whole genome shotgun (WGS) entry which is preliminary data.</text>
</comment>
<dbReference type="AlphaFoldDB" id="A0A0F9FQI6"/>
<gene>
    <name evidence="1" type="ORF">LCGC14_1924230</name>
</gene>